<dbReference type="PANTHER" id="PTHR43574">
    <property type="entry name" value="EPIMERASE-RELATED"/>
    <property type="match status" value="1"/>
</dbReference>
<accession>A0ABT6FBQ4</accession>
<keyword evidence="3" id="KW-0456">Lyase</keyword>
<feature type="domain" description="Ketoreductase" evidence="2">
    <location>
        <begin position="2"/>
        <end position="187"/>
    </location>
</feature>
<proteinExistence type="predicted"/>
<dbReference type="RefSeq" id="WP_277861317.1">
    <property type="nucleotide sequence ID" value="NZ_JARRAG010000002.1"/>
</dbReference>
<evidence type="ECO:0000313" key="4">
    <source>
        <dbReference type="Proteomes" id="UP001216907"/>
    </source>
</evidence>
<gene>
    <name evidence="3" type="ORF">PZE19_14360</name>
</gene>
<sequence length="322" mass="35088">MKTLVTGGAGFIGSHLVDRLLADGGEVTVLDNFDAYYPEARKRSNLEDASRSPGFRLVEADIRDASAVAGLFREFAPDAVVHLAARAGVRPSIEQPALYADVNVVGTVNLLEAACRIEPRPRFVYASSSSVYGDRDTAPFRETDSVDLPVSPYAATKKACELLAHTFHHLHGLPVTGLRFFTAYGPRNRPDLAIAKFTDLIDRGRPVPMFGDGSTRRDYTYVGDIVAGIVAAVDRCRSHQIYNLGNSSPIELHAMIAAIGEALGKEPIIDRQPEQPGDVRQTFADVSRAEAELGYRPKTTFAEGLREYVRWRAAMQGRLGAG</sequence>
<protein>
    <submittedName>
        <fullName evidence="3">GDP-mannose 4,6-dehydratase</fullName>
        <ecNumber evidence="3">4.2.1.47</ecNumber>
    </submittedName>
</protein>
<dbReference type="InterPro" id="IPR057326">
    <property type="entry name" value="KR_dom"/>
</dbReference>
<dbReference type="InterPro" id="IPR036291">
    <property type="entry name" value="NAD(P)-bd_dom_sf"/>
</dbReference>
<dbReference type="PRINTS" id="PR01713">
    <property type="entry name" value="NUCEPIMERASE"/>
</dbReference>
<reference evidence="3 4" key="1">
    <citation type="submission" date="2023-03" db="EMBL/GenBank/DDBJ databases">
        <title>Paludisphaera mucosa sp. nov. a novel planctomycete from northern fen.</title>
        <authorList>
            <person name="Ivanova A."/>
        </authorList>
    </citation>
    <scope>NUCLEOTIDE SEQUENCE [LARGE SCALE GENOMIC DNA]</scope>
    <source>
        <strain evidence="3 4">Pla2</strain>
    </source>
</reference>
<dbReference type="Gene3D" id="3.40.50.720">
    <property type="entry name" value="NAD(P)-binding Rossmann-like Domain"/>
    <property type="match status" value="1"/>
</dbReference>
<dbReference type="InterPro" id="IPR016040">
    <property type="entry name" value="NAD(P)-bd_dom"/>
</dbReference>
<name>A0ABT6FBQ4_9BACT</name>
<dbReference type="EMBL" id="JARRAG010000002">
    <property type="protein sequence ID" value="MDG3004967.1"/>
    <property type="molecule type" value="Genomic_DNA"/>
</dbReference>
<dbReference type="SUPFAM" id="SSF51735">
    <property type="entry name" value="NAD(P)-binding Rossmann-fold domains"/>
    <property type="match status" value="1"/>
</dbReference>
<evidence type="ECO:0000256" key="1">
    <source>
        <dbReference type="ARBA" id="ARBA00023027"/>
    </source>
</evidence>
<keyword evidence="1" id="KW-0520">NAD</keyword>
<dbReference type="Pfam" id="PF16363">
    <property type="entry name" value="GDP_Man_Dehyd"/>
    <property type="match status" value="1"/>
</dbReference>
<organism evidence="3 4">
    <name type="scientific">Paludisphaera mucosa</name>
    <dbReference type="NCBI Taxonomy" id="3030827"/>
    <lineage>
        <taxon>Bacteria</taxon>
        <taxon>Pseudomonadati</taxon>
        <taxon>Planctomycetota</taxon>
        <taxon>Planctomycetia</taxon>
        <taxon>Isosphaerales</taxon>
        <taxon>Isosphaeraceae</taxon>
        <taxon>Paludisphaera</taxon>
    </lineage>
</organism>
<dbReference type="Proteomes" id="UP001216907">
    <property type="component" value="Unassembled WGS sequence"/>
</dbReference>
<keyword evidence="4" id="KW-1185">Reference proteome</keyword>
<dbReference type="EC" id="4.2.1.47" evidence="3"/>
<dbReference type="GO" id="GO:0008446">
    <property type="term" value="F:GDP-mannose 4,6-dehydratase activity"/>
    <property type="evidence" value="ECO:0007669"/>
    <property type="project" value="UniProtKB-EC"/>
</dbReference>
<dbReference type="SMART" id="SM00822">
    <property type="entry name" value="PKS_KR"/>
    <property type="match status" value="1"/>
</dbReference>
<evidence type="ECO:0000259" key="2">
    <source>
        <dbReference type="SMART" id="SM00822"/>
    </source>
</evidence>
<comment type="caution">
    <text evidence="3">The sequence shown here is derived from an EMBL/GenBank/DDBJ whole genome shotgun (WGS) entry which is preliminary data.</text>
</comment>
<evidence type="ECO:0000313" key="3">
    <source>
        <dbReference type="EMBL" id="MDG3004967.1"/>
    </source>
</evidence>